<keyword evidence="2" id="KW-1185">Reference proteome</keyword>
<dbReference type="Proteomes" id="UP000250235">
    <property type="component" value="Unassembled WGS sequence"/>
</dbReference>
<evidence type="ECO:0000313" key="1">
    <source>
        <dbReference type="EMBL" id="KZV07008.1"/>
    </source>
</evidence>
<gene>
    <name evidence="1" type="ORF">F511_45510</name>
</gene>
<reference evidence="1 2" key="1">
    <citation type="journal article" date="2015" name="Proc. Natl. Acad. Sci. U.S.A.">
        <title>The resurrection genome of Boea hygrometrica: A blueprint for survival of dehydration.</title>
        <authorList>
            <person name="Xiao L."/>
            <person name="Yang G."/>
            <person name="Zhang L."/>
            <person name="Yang X."/>
            <person name="Zhao S."/>
            <person name="Ji Z."/>
            <person name="Zhou Q."/>
            <person name="Hu M."/>
            <person name="Wang Y."/>
            <person name="Chen M."/>
            <person name="Xu Y."/>
            <person name="Jin H."/>
            <person name="Xiao X."/>
            <person name="Hu G."/>
            <person name="Bao F."/>
            <person name="Hu Y."/>
            <person name="Wan P."/>
            <person name="Li L."/>
            <person name="Deng X."/>
            <person name="Kuang T."/>
            <person name="Xiang C."/>
            <person name="Zhu J.K."/>
            <person name="Oliver M.J."/>
            <person name="He Y."/>
        </authorList>
    </citation>
    <scope>NUCLEOTIDE SEQUENCE [LARGE SCALE GENOMIC DNA]</scope>
    <source>
        <strain evidence="2">cv. XS01</strain>
    </source>
</reference>
<accession>A0A2Z6ZVU5</accession>
<protein>
    <submittedName>
        <fullName evidence="1">Uncharacterized protein</fullName>
    </submittedName>
</protein>
<proteinExistence type="predicted"/>
<name>A0A2Z6ZVU5_9LAMI</name>
<evidence type="ECO:0000313" key="2">
    <source>
        <dbReference type="Proteomes" id="UP000250235"/>
    </source>
</evidence>
<dbReference type="EMBL" id="KV047623">
    <property type="protein sequence ID" value="KZV07008.1"/>
    <property type="molecule type" value="Genomic_DNA"/>
</dbReference>
<organism evidence="1 2">
    <name type="scientific">Dorcoceras hygrometricum</name>
    <dbReference type="NCBI Taxonomy" id="472368"/>
    <lineage>
        <taxon>Eukaryota</taxon>
        <taxon>Viridiplantae</taxon>
        <taxon>Streptophyta</taxon>
        <taxon>Embryophyta</taxon>
        <taxon>Tracheophyta</taxon>
        <taxon>Spermatophyta</taxon>
        <taxon>Magnoliopsida</taxon>
        <taxon>eudicotyledons</taxon>
        <taxon>Gunneridae</taxon>
        <taxon>Pentapetalae</taxon>
        <taxon>asterids</taxon>
        <taxon>lamiids</taxon>
        <taxon>Lamiales</taxon>
        <taxon>Gesneriaceae</taxon>
        <taxon>Didymocarpoideae</taxon>
        <taxon>Trichosporeae</taxon>
        <taxon>Loxocarpinae</taxon>
        <taxon>Dorcoceras</taxon>
    </lineage>
</organism>
<dbReference type="AlphaFoldDB" id="A0A2Z6ZVU5"/>
<sequence>MVDAVVCAGCAKEADAPPGVASMIAQHAQLLRRFSSGDMRALSHITADGHQAMAQSVAPRSAHVGACERRACSGRARFLLWRARRPAAAPAKLRRCRDG</sequence>